<dbReference type="InterPro" id="IPR051683">
    <property type="entry name" value="Enoyl-CoA_Hydratase/Isomerase"/>
</dbReference>
<organism evidence="2 3">
    <name type="scientific">Pseudoalteromonas holothuriae</name>
    <dbReference type="NCBI Taxonomy" id="2963714"/>
    <lineage>
        <taxon>Bacteria</taxon>
        <taxon>Pseudomonadati</taxon>
        <taxon>Pseudomonadota</taxon>
        <taxon>Gammaproteobacteria</taxon>
        <taxon>Alteromonadales</taxon>
        <taxon>Pseudoalteromonadaceae</taxon>
        <taxon>Pseudoalteromonas</taxon>
    </lineage>
</organism>
<dbReference type="PANTHER" id="PTHR42964:SF1">
    <property type="entry name" value="POLYKETIDE BIOSYNTHESIS ENOYL-COA HYDRATASE PKSH-RELATED"/>
    <property type="match status" value="1"/>
</dbReference>
<dbReference type="EC" id="4.2.1.-" evidence="2"/>
<keyword evidence="2" id="KW-0456">Lyase</keyword>
<dbReference type="AlphaFoldDB" id="A0A9W4R5F5"/>
<evidence type="ECO:0000256" key="1">
    <source>
        <dbReference type="ARBA" id="ARBA00005254"/>
    </source>
</evidence>
<dbReference type="CDD" id="cd06558">
    <property type="entry name" value="crotonase-like"/>
    <property type="match status" value="1"/>
</dbReference>
<accession>A0A9W4R5F5</accession>
<keyword evidence="3" id="KW-1185">Reference proteome</keyword>
<dbReference type="RefSeq" id="WP_261627129.1">
    <property type="nucleotide sequence ID" value="NZ_CAMAPC010000027.1"/>
</dbReference>
<dbReference type="NCBIfam" id="NF005498">
    <property type="entry name" value="PRK07112.1"/>
    <property type="match status" value="1"/>
</dbReference>
<dbReference type="Gene3D" id="3.90.226.10">
    <property type="entry name" value="2-enoyl-CoA Hydratase, Chain A, domain 1"/>
    <property type="match status" value="1"/>
</dbReference>
<dbReference type="Pfam" id="PF00378">
    <property type="entry name" value="ECH_1"/>
    <property type="match status" value="1"/>
</dbReference>
<dbReference type="PANTHER" id="PTHR42964">
    <property type="entry name" value="ENOYL-COA HYDRATASE"/>
    <property type="match status" value="1"/>
</dbReference>
<comment type="similarity">
    <text evidence="1">Belongs to the enoyl-CoA hydratase/isomerase family.</text>
</comment>
<evidence type="ECO:0000313" key="2">
    <source>
        <dbReference type="EMBL" id="CAH9066865.1"/>
    </source>
</evidence>
<sequence>MDYKTIKVTREGNVCTLQIHRPQNNNTIDNLLIDEMSVALEACLEDVTVVILKGLPHVFCFGADFNFAKNQVNDGQQQDPEPLYDLWYLLATGSFISIACVEGKANAGGIGFVAACDIVLSSEQAVYSLSEMLFGLFPACVMPYLMRKIGYQKANHMTLMTKPVNAKAAQEIGLVDEVSSALEQTLRACLMRVKCLSKAAITRHKRYMHEFNPVLQQMKPTSLKANLEVFSDVDNIKLIMRYVETGQMPWE</sequence>
<dbReference type="InterPro" id="IPR029045">
    <property type="entry name" value="ClpP/crotonase-like_dom_sf"/>
</dbReference>
<dbReference type="SUPFAM" id="SSF52096">
    <property type="entry name" value="ClpP/crotonase"/>
    <property type="match status" value="1"/>
</dbReference>
<protein>
    <submittedName>
        <fullName evidence="2">Polyketide biosynthesis enoyl-CoA hydratase PksH</fullName>
        <ecNumber evidence="2">4.2.1.-</ecNumber>
    </submittedName>
</protein>
<dbReference type="InterPro" id="IPR001753">
    <property type="entry name" value="Enoyl-CoA_hydra/iso"/>
</dbReference>
<evidence type="ECO:0000313" key="3">
    <source>
        <dbReference type="Proteomes" id="UP001152467"/>
    </source>
</evidence>
<dbReference type="Proteomes" id="UP001152467">
    <property type="component" value="Unassembled WGS sequence"/>
</dbReference>
<gene>
    <name evidence="2" type="primary">pksH</name>
    <name evidence="2" type="ORF">PSECIP111854_03976</name>
</gene>
<dbReference type="EMBL" id="CAMAPC010000027">
    <property type="protein sequence ID" value="CAH9066865.1"/>
    <property type="molecule type" value="Genomic_DNA"/>
</dbReference>
<name>A0A9W4R5F5_9GAMM</name>
<dbReference type="GO" id="GO:0016829">
    <property type="term" value="F:lyase activity"/>
    <property type="evidence" value="ECO:0007669"/>
    <property type="project" value="UniProtKB-KW"/>
</dbReference>
<proteinExistence type="inferred from homology"/>
<comment type="caution">
    <text evidence="2">The sequence shown here is derived from an EMBL/GenBank/DDBJ whole genome shotgun (WGS) entry which is preliminary data.</text>
</comment>
<reference evidence="2" key="1">
    <citation type="submission" date="2022-07" db="EMBL/GenBank/DDBJ databases">
        <authorList>
            <person name="Criscuolo A."/>
        </authorList>
    </citation>
    <scope>NUCLEOTIDE SEQUENCE</scope>
    <source>
        <strain evidence="2">CIP111854</strain>
    </source>
</reference>